<dbReference type="EMBL" id="AOMB01000041">
    <property type="protein sequence ID" value="EMA36541.1"/>
    <property type="molecule type" value="Genomic_DNA"/>
</dbReference>
<dbReference type="NCBIfam" id="TIGR03662">
    <property type="entry name" value="Chlor_Arch_YYY"/>
    <property type="match status" value="1"/>
</dbReference>
<feature type="transmembrane region" description="Helical" evidence="1">
    <location>
        <begin position="486"/>
        <end position="519"/>
    </location>
</feature>
<dbReference type="OrthoDB" id="313199at2157"/>
<feature type="transmembrane region" description="Helical" evidence="1">
    <location>
        <begin position="593"/>
        <end position="615"/>
    </location>
</feature>
<feature type="transmembrane region" description="Helical" evidence="1">
    <location>
        <begin position="409"/>
        <end position="433"/>
    </location>
</feature>
<evidence type="ECO:0008006" key="4">
    <source>
        <dbReference type="Google" id="ProtNLM"/>
    </source>
</evidence>
<evidence type="ECO:0000256" key="1">
    <source>
        <dbReference type="SAM" id="Phobius"/>
    </source>
</evidence>
<dbReference type="PANTHER" id="PTHR10790">
    <property type="entry name" value="TPR-DOMAIN CONTAINING PROTEIN"/>
    <property type="match status" value="1"/>
</dbReference>
<feature type="transmembrane region" description="Helical" evidence="1">
    <location>
        <begin position="60"/>
        <end position="79"/>
    </location>
</feature>
<evidence type="ECO:0000313" key="2">
    <source>
        <dbReference type="EMBL" id="EMA36541.1"/>
    </source>
</evidence>
<protein>
    <recommendedName>
        <fullName evidence="4">Chlor_Arch_YYY domain-containing protein</fullName>
    </recommendedName>
</protein>
<dbReference type="PATRIC" id="fig|1132509.6.peg.3451"/>
<name>M0LSZ5_9EURY</name>
<organism evidence="2 3">
    <name type="scientific">Halococcus hamelinensis 100A6</name>
    <dbReference type="NCBI Taxonomy" id="1132509"/>
    <lineage>
        <taxon>Archaea</taxon>
        <taxon>Methanobacteriati</taxon>
        <taxon>Methanobacteriota</taxon>
        <taxon>Stenosarchaea group</taxon>
        <taxon>Halobacteria</taxon>
        <taxon>Halobacteriales</taxon>
        <taxon>Halococcaceae</taxon>
        <taxon>Halococcus</taxon>
    </lineage>
</organism>
<proteinExistence type="predicted"/>
<feature type="transmembrane region" description="Helical" evidence="1">
    <location>
        <begin position="36"/>
        <end position="54"/>
    </location>
</feature>
<feature type="transmembrane region" description="Helical" evidence="1">
    <location>
        <begin position="309"/>
        <end position="327"/>
    </location>
</feature>
<keyword evidence="3" id="KW-1185">Reference proteome</keyword>
<sequence>MEYGLVVVWWVAYVVLGLFGLPVAARLCSSLPGRGAGFSLGLSFAVFGLVGFWVGHLALGWVAVIAGLVGLAVCAMASVRGGVEVDRRAAAEALVVFTLVYLVVIAVRGVDPGITPDGEKFLDFGLVMSLYRAPTLPPEDMWFSGKAVIYYYGGHLLTSMLSRLLDVHPWYGFNLSMAGLYGALAAGIYELAGAISVGRRLDRATDALGRETVSKLGTTRALAGVTAVFFAVGAANLATAVRLVVRRLPSGLRGPAAGALASSHSQFAVEAVLAPIASNYYFKSAGRIMADLYNPFPLFAIVRGDLRPYAVSTPFLVVVVGLCYAYYRTPETHRRRRRLLLFGAIPVVVGFIVTVNTWGLAVAGGVVWLTLTFAPARLRSLLPAGSAVDLSPHIERATTTRASAALARLVGALVTAGVVGVLGIVAALPFVFGPLSSGPSTAVTTVAAGARSPLGSLLLIHGAFLAVFVAYYVARVRERWQTPAAVAVLLWFVAVVVLVPAALAPLALFGVLLATGWYFVATDRTGFEGVLVVAGLGLVLLAEVVYIKEGGGTRFNTVVKTYMPAWVLWASAVGVILPRLVRGRRRWSWSRRQVLAGALAGVLVLSTAAFGGVALTSHFANSPVEEPTLDGMAAAENNVPGQVAGIEWLDDRPGRPTIVSAASPYLYRWSAAPAASLTGLPTVIGLPHEIQFRNRTAYFNRAYAVNTIYLGTDEQRAALLDQYGVEYIYVGPTERERYGDFASFDELRGVRVAYQEDTVTIYAVDQSRLAT</sequence>
<feature type="transmembrane region" description="Helical" evidence="1">
    <location>
        <begin position="6"/>
        <end position="24"/>
    </location>
</feature>
<comment type="caution">
    <text evidence="2">The sequence shown here is derived from an EMBL/GenBank/DDBJ whole genome shotgun (WGS) entry which is preliminary data.</text>
</comment>
<feature type="transmembrane region" description="Helical" evidence="1">
    <location>
        <begin position="562"/>
        <end position="581"/>
    </location>
</feature>
<feature type="transmembrane region" description="Helical" evidence="1">
    <location>
        <begin position="91"/>
        <end position="110"/>
    </location>
</feature>
<gene>
    <name evidence="2" type="ORF">C447_14826</name>
</gene>
<dbReference type="RefSeq" id="WP_007695255.1">
    <property type="nucleotide sequence ID" value="NZ_AJRK01000361.1"/>
</dbReference>
<feature type="transmembrane region" description="Helical" evidence="1">
    <location>
        <begin position="526"/>
        <end position="547"/>
    </location>
</feature>
<feature type="transmembrane region" description="Helical" evidence="1">
    <location>
        <begin position="170"/>
        <end position="192"/>
    </location>
</feature>
<feature type="transmembrane region" description="Helical" evidence="1">
    <location>
        <begin position="221"/>
        <end position="245"/>
    </location>
</feature>
<dbReference type="Pfam" id="PF10060">
    <property type="entry name" value="DUF2298"/>
    <property type="match status" value="1"/>
</dbReference>
<accession>M0LSZ5</accession>
<keyword evidence="1" id="KW-1133">Transmembrane helix</keyword>
<reference evidence="2 3" key="1">
    <citation type="journal article" date="2014" name="PLoS Genet.">
        <title>Phylogenetically driven sequencing of extremely halophilic archaea reveals strategies for static and dynamic osmo-response.</title>
        <authorList>
            <person name="Becker E.A."/>
            <person name="Seitzer P.M."/>
            <person name="Tritt A."/>
            <person name="Larsen D."/>
            <person name="Krusor M."/>
            <person name="Yao A.I."/>
            <person name="Wu D."/>
            <person name="Madern D."/>
            <person name="Eisen J.A."/>
            <person name="Darling A.E."/>
            <person name="Facciotti M.T."/>
        </authorList>
    </citation>
    <scope>NUCLEOTIDE SEQUENCE [LARGE SCALE GENOMIC DNA]</scope>
    <source>
        <strain evidence="2 3">100A6</strain>
    </source>
</reference>
<dbReference type="Proteomes" id="UP000011566">
    <property type="component" value="Unassembled WGS sequence"/>
</dbReference>
<dbReference type="PANTHER" id="PTHR10790:SF51">
    <property type="entry name" value="TETRATRICOPEPTIDE REPEAT PROTEIN"/>
    <property type="match status" value="1"/>
</dbReference>
<feature type="transmembrane region" description="Helical" evidence="1">
    <location>
        <begin position="339"/>
        <end position="371"/>
    </location>
</feature>
<dbReference type="eggNOG" id="arCOG00563">
    <property type="taxonomic scope" value="Archaea"/>
</dbReference>
<keyword evidence="1" id="KW-0812">Transmembrane</keyword>
<dbReference type="AlphaFoldDB" id="M0LSZ5"/>
<dbReference type="InterPro" id="IPR018746">
    <property type="entry name" value="DUF2298"/>
</dbReference>
<feature type="transmembrane region" description="Helical" evidence="1">
    <location>
        <begin position="454"/>
        <end position="474"/>
    </location>
</feature>
<evidence type="ECO:0000313" key="3">
    <source>
        <dbReference type="Proteomes" id="UP000011566"/>
    </source>
</evidence>
<keyword evidence="1" id="KW-0472">Membrane</keyword>